<dbReference type="InParanoid" id="A0A0D2A1F0"/>
<dbReference type="RefSeq" id="XP_016210357.1">
    <property type="nucleotide sequence ID" value="XM_016361853.1"/>
</dbReference>
<dbReference type="VEuPathDB" id="FungiDB:PV09_08009"/>
<protein>
    <recommendedName>
        <fullName evidence="5">DUF1446 domain-containing protein</fullName>
    </recommendedName>
</protein>
<dbReference type="InterPro" id="IPR010839">
    <property type="entry name" value="AtuA_N"/>
</dbReference>
<dbReference type="PANTHER" id="PTHR47585:SF2">
    <property type="entry name" value="DUF1446 DOMAIN PROTEIN (AFU_ORTHOLOGUE AFUA_6G11420)"/>
    <property type="match status" value="1"/>
</dbReference>
<evidence type="ECO:0000313" key="4">
    <source>
        <dbReference type="Proteomes" id="UP000053259"/>
    </source>
</evidence>
<accession>A0A0D2A1F0</accession>
<sequence length="605" mass="66479">MGSLQNSRPIRIQNISGSPVDRRDALYRAVTSSEPIDVFVGDWMSELNMPMRAFAMATEGESAIGYEPSYIESLEPALPALAQKRVKFVANGGCVAAKELFDIVVQMVVHKGLDLNVAWIEGDIVTDLIKSADPSKQVSICTGQTLADWPYEPLFGQCYLGGWAIAKALEAGADIVICGRCADASPIIGAAAWWHNWQRTDFDYLASSLIAGHLIECSTYVTGGNYTGFKSMDWSSIHDLGYPIAEISHDGDVVITKPDHTGGLVTPVTCSEQLLYEIQGKYYLNSDVTAVIDNVQFTKIGKDRVRMSGVTGLPPPATTKAGVTALGGYRVEMNWALVGLDINEKKKLFEVQLRHSLGKERLAKLSCLDLTVYGSVEENPKSQNAATVDMRLVVQSRDYDAVSEKNLAGPVFSFIMQTFPAATYTNKSITPKAFQEYFPTLIPQPTVTVHFSKSSMQDITVLPPTTTLSEPMVQPDYGPTDAADLWTFGPTARAPLGRIVHARAGDKGSNCNVGFFPAHPEAWPWLRSFLSTPRLIELIGDDYKGQKIDRMEFPKINAVHFLLHDWLDRGVVANASYDILGKFISEYIRCKVVDIPEKFLAMGTI</sequence>
<dbReference type="EMBL" id="KN847563">
    <property type="protein sequence ID" value="KIW00488.1"/>
    <property type="molecule type" value="Genomic_DNA"/>
</dbReference>
<feature type="domain" description="Acyclic terpene utilisation N-terminal" evidence="1">
    <location>
        <begin position="10"/>
        <end position="449"/>
    </location>
</feature>
<dbReference type="Pfam" id="PF23544">
    <property type="entry name" value="AtuA_ferredoxin"/>
    <property type="match status" value="1"/>
</dbReference>
<evidence type="ECO:0008006" key="5">
    <source>
        <dbReference type="Google" id="ProtNLM"/>
    </source>
</evidence>
<feature type="domain" description="AtuA-like ferredoxin-fold" evidence="2">
    <location>
        <begin position="495"/>
        <end position="592"/>
    </location>
</feature>
<dbReference type="Proteomes" id="UP000053259">
    <property type="component" value="Unassembled WGS sequence"/>
</dbReference>
<evidence type="ECO:0000259" key="1">
    <source>
        <dbReference type="Pfam" id="PF07287"/>
    </source>
</evidence>
<dbReference type="PANTHER" id="PTHR47585">
    <property type="match status" value="1"/>
</dbReference>
<dbReference type="InterPro" id="IPR056362">
    <property type="entry name" value="AtuA-like_ferredoxin_dom"/>
</dbReference>
<dbReference type="AlphaFoldDB" id="A0A0D2A1F0"/>
<dbReference type="HOGENOM" id="CLU_012617_0_1_1"/>
<dbReference type="GeneID" id="27315982"/>
<keyword evidence="4" id="KW-1185">Reference proteome</keyword>
<proteinExistence type="predicted"/>
<evidence type="ECO:0000259" key="2">
    <source>
        <dbReference type="Pfam" id="PF23544"/>
    </source>
</evidence>
<reference evidence="3 4" key="1">
    <citation type="submission" date="2015-01" db="EMBL/GenBank/DDBJ databases">
        <title>The Genome Sequence of Ochroconis gallopava CBS43764.</title>
        <authorList>
            <consortium name="The Broad Institute Genomics Platform"/>
            <person name="Cuomo C."/>
            <person name="de Hoog S."/>
            <person name="Gorbushina A."/>
            <person name="Stielow B."/>
            <person name="Teixiera M."/>
            <person name="Abouelleil A."/>
            <person name="Chapman S.B."/>
            <person name="Priest M."/>
            <person name="Young S.K."/>
            <person name="Wortman J."/>
            <person name="Nusbaum C."/>
            <person name="Birren B."/>
        </authorList>
    </citation>
    <scope>NUCLEOTIDE SEQUENCE [LARGE SCALE GENOMIC DNA]</scope>
    <source>
        <strain evidence="3 4">CBS 43764</strain>
    </source>
</reference>
<dbReference type="Pfam" id="PF07287">
    <property type="entry name" value="AtuA"/>
    <property type="match status" value="1"/>
</dbReference>
<gene>
    <name evidence="3" type="ORF">PV09_08009</name>
</gene>
<organism evidence="3 4">
    <name type="scientific">Verruconis gallopava</name>
    <dbReference type="NCBI Taxonomy" id="253628"/>
    <lineage>
        <taxon>Eukaryota</taxon>
        <taxon>Fungi</taxon>
        <taxon>Dikarya</taxon>
        <taxon>Ascomycota</taxon>
        <taxon>Pezizomycotina</taxon>
        <taxon>Dothideomycetes</taxon>
        <taxon>Pleosporomycetidae</taxon>
        <taxon>Venturiales</taxon>
        <taxon>Sympoventuriaceae</taxon>
        <taxon>Verruconis</taxon>
    </lineage>
</organism>
<name>A0A0D2A1F0_9PEZI</name>
<evidence type="ECO:0000313" key="3">
    <source>
        <dbReference type="EMBL" id="KIW00488.1"/>
    </source>
</evidence>
<dbReference type="OrthoDB" id="10265871at2759"/>